<keyword evidence="4 5" id="KW-0472">Membrane</keyword>
<dbReference type="PANTHER" id="PTHR10989">
    <property type="entry name" value="ANDROGEN-INDUCED PROTEIN 1-RELATED"/>
    <property type="match status" value="1"/>
</dbReference>
<evidence type="ECO:0000256" key="2">
    <source>
        <dbReference type="ARBA" id="ARBA00022692"/>
    </source>
</evidence>
<dbReference type="OrthoDB" id="1898221at2759"/>
<dbReference type="Proteomes" id="UP000190274">
    <property type="component" value="Chromosome E"/>
</dbReference>
<organism evidence="6 7">
    <name type="scientific">Lachancea dasiensis</name>
    <dbReference type="NCBI Taxonomy" id="1072105"/>
    <lineage>
        <taxon>Eukaryota</taxon>
        <taxon>Fungi</taxon>
        <taxon>Dikarya</taxon>
        <taxon>Ascomycota</taxon>
        <taxon>Saccharomycotina</taxon>
        <taxon>Saccharomycetes</taxon>
        <taxon>Saccharomycetales</taxon>
        <taxon>Saccharomycetaceae</taxon>
        <taxon>Lachancea</taxon>
    </lineage>
</organism>
<accession>A0A1G4JAT5</accession>
<dbReference type="PANTHER" id="PTHR10989:SF16">
    <property type="entry name" value="AT02829P-RELATED"/>
    <property type="match status" value="1"/>
</dbReference>
<feature type="transmembrane region" description="Helical" evidence="5">
    <location>
        <begin position="154"/>
        <end position="172"/>
    </location>
</feature>
<evidence type="ECO:0000256" key="5">
    <source>
        <dbReference type="SAM" id="Phobius"/>
    </source>
</evidence>
<protein>
    <submittedName>
        <fullName evidence="6">LADA_0E02586g1_1</fullName>
    </submittedName>
</protein>
<evidence type="ECO:0000256" key="4">
    <source>
        <dbReference type="ARBA" id="ARBA00023136"/>
    </source>
</evidence>
<dbReference type="GO" id="GO:0005783">
    <property type="term" value="C:endoplasmic reticulum"/>
    <property type="evidence" value="ECO:0007669"/>
    <property type="project" value="EnsemblFungi"/>
</dbReference>
<dbReference type="InterPro" id="IPR006838">
    <property type="entry name" value="ADTRP_AIG1"/>
</dbReference>
<feature type="transmembrane region" description="Helical" evidence="5">
    <location>
        <begin position="192"/>
        <end position="211"/>
    </location>
</feature>
<dbReference type="EMBL" id="LT598455">
    <property type="protein sequence ID" value="SCU87197.1"/>
    <property type="molecule type" value="Genomic_DNA"/>
</dbReference>
<comment type="subcellular location">
    <subcellularLocation>
        <location evidence="1">Endomembrane system</location>
        <topology evidence="1">Multi-pass membrane protein</topology>
    </subcellularLocation>
</comment>
<gene>
    <name evidence="6" type="ORF">LADA_0E02586G</name>
</gene>
<keyword evidence="7" id="KW-1185">Reference proteome</keyword>
<proteinExistence type="predicted"/>
<feature type="transmembrane region" description="Helical" evidence="5">
    <location>
        <begin position="40"/>
        <end position="60"/>
    </location>
</feature>
<sequence>MDNRSKSALLNLISLCTGAWGLYRATRVKLPATLAEAGHRQFLTNIAVVATLITNVVNLVAWKRTREGGSDGWRLASRQLALPVALVLESVVAAVYWPLRLFWLPLIMHNVKDGSKVPLPVPVDCAIHLLPVVYLAVDYLVLERAPFQMSKTSAWAIVTLLGFGYSRYLTVLVDRDAGAVYPYPFLDVAEPWRSGIFVVVTNIAWVWFVFYKRVHGLVRTRPKTS</sequence>
<keyword evidence="2 5" id="KW-0812">Transmembrane</keyword>
<evidence type="ECO:0000256" key="3">
    <source>
        <dbReference type="ARBA" id="ARBA00022989"/>
    </source>
</evidence>
<reference evidence="7" key="1">
    <citation type="submission" date="2016-03" db="EMBL/GenBank/DDBJ databases">
        <authorList>
            <person name="Devillers H."/>
        </authorList>
    </citation>
    <scope>NUCLEOTIDE SEQUENCE [LARGE SCALE GENOMIC DNA]</scope>
</reference>
<name>A0A1G4JAT5_9SACH</name>
<evidence type="ECO:0000313" key="6">
    <source>
        <dbReference type="EMBL" id="SCU87197.1"/>
    </source>
</evidence>
<dbReference type="GO" id="GO:0016020">
    <property type="term" value="C:membrane"/>
    <property type="evidence" value="ECO:0007669"/>
    <property type="project" value="InterPro"/>
</dbReference>
<evidence type="ECO:0000256" key="1">
    <source>
        <dbReference type="ARBA" id="ARBA00004127"/>
    </source>
</evidence>
<dbReference type="Pfam" id="PF04750">
    <property type="entry name" value="Far-17a_AIG1"/>
    <property type="match status" value="1"/>
</dbReference>
<keyword evidence="3 5" id="KW-1133">Transmembrane helix</keyword>
<dbReference type="AlphaFoldDB" id="A0A1G4JAT5"/>
<feature type="transmembrane region" description="Helical" evidence="5">
    <location>
        <begin position="119"/>
        <end position="142"/>
    </location>
</feature>
<evidence type="ECO:0000313" key="7">
    <source>
        <dbReference type="Proteomes" id="UP000190274"/>
    </source>
</evidence>
<feature type="transmembrane region" description="Helical" evidence="5">
    <location>
        <begin position="80"/>
        <end position="99"/>
    </location>
</feature>